<dbReference type="FunFam" id="1.20.5.2650:FF:000001">
    <property type="entry name" value="40S ribosomal protein S6"/>
    <property type="match status" value="1"/>
</dbReference>
<dbReference type="GO" id="GO:0003735">
    <property type="term" value="F:structural constituent of ribosome"/>
    <property type="evidence" value="ECO:0007669"/>
    <property type="project" value="InterPro"/>
</dbReference>
<reference evidence="6 7" key="1">
    <citation type="submission" date="2019-06" db="EMBL/GenBank/DDBJ databases">
        <title>Discovery of a novel chromosome fission-fusion reversal in muntjac.</title>
        <authorList>
            <person name="Mudd A.B."/>
            <person name="Bredeson J.V."/>
            <person name="Baum R."/>
            <person name="Hockemeyer D."/>
            <person name="Rokhsar D.S."/>
        </authorList>
    </citation>
    <scope>NUCLEOTIDE SEQUENCE [LARGE SCALE GENOMIC DNA]</scope>
    <source>
        <strain evidence="6">UCam_UCB_Mr</strain>
        <tissue evidence="6">Fibroblast cell line</tissue>
    </source>
</reference>
<dbReference type="EMBL" id="VCEB01000018">
    <property type="protein sequence ID" value="KAB0368421.1"/>
    <property type="molecule type" value="Genomic_DNA"/>
</dbReference>
<dbReference type="SMART" id="SM01405">
    <property type="entry name" value="Ribosomal_S6e"/>
    <property type="match status" value="1"/>
</dbReference>
<evidence type="ECO:0000256" key="3">
    <source>
        <dbReference type="ARBA" id="ARBA00023274"/>
    </source>
</evidence>
<evidence type="ECO:0000313" key="7">
    <source>
        <dbReference type="Proteomes" id="UP000326062"/>
    </source>
</evidence>
<dbReference type="GO" id="GO:1990904">
    <property type="term" value="C:ribonucleoprotein complex"/>
    <property type="evidence" value="ECO:0007669"/>
    <property type="project" value="UniProtKB-KW"/>
</dbReference>
<keyword evidence="3 4" id="KW-0687">Ribonucleoprotein</keyword>
<dbReference type="Pfam" id="PF01092">
    <property type="entry name" value="Ribosomal_S6e"/>
    <property type="match status" value="1"/>
</dbReference>
<dbReference type="Gene3D" id="1.20.5.2650">
    <property type="match status" value="1"/>
</dbReference>
<evidence type="ECO:0000256" key="5">
    <source>
        <dbReference type="SAM" id="MobiDB-lite"/>
    </source>
</evidence>
<feature type="compositionally biased region" description="Polar residues" evidence="5">
    <location>
        <begin position="238"/>
        <end position="247"/>
    </location>
</feature>
<evidence type="ECO:0000313" key="6">
    <source>
        <dbReference type="EMBL" id="KAB0368421.1"/>
    </source>
</evidence>
<protein>
    <recommendedName>
        <fullName evidence="4">40S ribosomal protein S6</fullName>
    </recommendedName>
</protein>
<dbReference type="GO" id="GO:0005840">
    <property type="term" value="C:ribosome"/>
    <property type="evidence" value="ECO:0007669"/>
    <property type="project" value="UniProtKB-KW"/>
</dbReference>
<dbReference type="PIRSF" id="PIRSF002129">
    <property type="entry name" value="Ribosom_S6_euk"/>
    <property type="match status" value="1"/>
</dbReference>
<feature type="region of interest" description="Disordered" evidence="5">
    <location>
        <begin position="194"/>
        <end position="247"/>
    </location>
</feature>
<comment type="similarity">
    <text evidence="1 4">Belongs to the eukaryotic ribosomal protein eS6 family.</text>
</comment>
<gene>
    <name evidence="6" type="ORF">FD755_020187</name>
</gene>
<name>A0A5N3X470_MUNRE</name>
<accession>A0A5N3X470</accession>
<dbReference type="Proteomes" id="UP000326062">
    <property type="component" value="Chromosome 16"/>
</dbReference>
<dbReference type="AlphaFoldDB" id="A0A5N3X470"/>
<keyword evidence="2 4" id="KW-0689">Ribosomal protein</keyword>
<dbReference type="InterPro" id="IPR001377">
    <property type="entry name" value="Ribosomal_eS6"/>
</dbReference>
<dbReference type="InterPro" id="IPR014401">
    <property type="entry name" value="Ribosomal_eS6-like"/>
</dbReference>
<dbReference type="GO" id="GO:0006412">
    <property type="term" value="P:translation"/>
    <property type="evidence" value="ECO:0007669"/>
    <property type="project" value="InterPro"/>
</dbReference>
<proteinExistence type="inferred from homology"/>
<evidence type="ECO:0000256" key="1">
    <source>
        <dbReference type="ARBA" id="ARBA00009312"/>
    </source>
</evidence>
<keyword evidence="7" id="KW-1185">Reference proteome</keyword>
<feature type="compositionally biased region" description="Basic and acidic residues" evidence="5">
    <location>
        <begin position="201"/>
        <end position="226"/>
    </location>
</feature>
<dbReference type="PANTHER" id="PTHR11502">
    <property type="entry name" value="40S RIBOSOMAL PROTEIN S6"/>
    <property type="match status" value="1"/>
</dbReference>
<evidence type="ECO:0000256" key="4">
    <source>
        <dbReference type="PIRNR" id="PIRNR002129"/>
    </source>
</evidence>
<sequence>MKLKVSLPATGCQKLIEVDNERKLRTFYEKRMATEVAADALGEEWKGYVVRISDGNDRQGFPMKQGVLAHGRVRLLLSKGHSCYRPRRTGERKRKSVWGRIVDANLSVLNLVIVKKGEKDIPGLTVTTVPRRLGPKRASRIRKLFNLSEEDDVRPYVVQKPLNKDGMKPRTKAPKIQRLMTPQVLQHKHRRIALKKQRTKQNKEEAAEYAKRLAKKMKEAKEKRQEQIAQRRRPSSLRAPTSESSQK</sequence>
<comment type="caution">
    <text evidence="6">The sequence shown here is derived from an EMBL/GenBank/DDBJ whole genome shotgun (WGS) entry which is preliminary data.</text>
</comment>
<organism evidence="6 7">
    <name type="scientific">Muntiacus reevesi</name>
    <name type="common">Reeves' muntjac</name>
    <name type="synonym">Cervus reevesi</name>
    <dbReference type="NCBI Taxonomy" id="9886"/>
    <lineage>
        <taxon>Eukaryota</taxon>
        <taxon>Metazoa</taxon>
        <taxon>Chordata</taxon>
        <taxon>Craniata</taxon>
        <taxon>Vertebrata</taxon>
        <taxon>Euteleostomi</taxon>
        <taxon>Mammalia</taxon>
        <taxon>Eutheria</taxon>
        <taxon>Laurasiatheria</taxon>
        <taxon>Artiodactyla</taxon>
        <taxon>Ruminantia</taxon>
        <taxon>Pecora</taxon>
        <taxon>Cervidae</taxon>
        <taxon>Muntiacinae</taxon>
        <taxon>Muntiacus</taxon>
    </lineage>
</organism>
<evidence type="ECO:0000256" key="2">
    <source>
        <dbReference type="ARBA" id="ARBA00022980"/>
    </source>
</evidence>